<dbReference type="SUPFAM" id="SSF103473">
    <property type="entry name" value="MFS general substrate transporter"/>
    <property type="match status" value="1"/>
</dbReference>
<evidence type="ECO:0000256" key="3">
    <source>
        <dbReference type="ARBA" id="ARBA00022989"/>
    </source>
</evidence>
<keyword evidence="3 6" id="KW-1133">Transmembrane helix</keyword>
<accession>A0ABR3ZNV0</accession>
<name>A0ABR3ZNV0_9PEZI</name>
<dbReference type="PANTHER" id="PTHR10924">
    <property type="entry name" value="MAJOR FACILITATOR SUPERFAMILY PROTEIN-RELATED"/>
    <property type="match status" value="1"/>
</dbReference>
<feature type="transmembrane region" description="Helical" evidence="6">
    <location>
        <begin position="444"/>
        <end position="461"/>
    </location>
</feature>
<feature type="transmembrane region" description="Helical" evidence="6">
    <location>
        <begin position="311"/>
        <end position="330"/>
    </location>
</feature>
<feature type="transmembrane region" description="Helical" evidence="6">
    <location>
        <begin position="191"/>
        <end position="212"/>
    </location>
</feature>
<evidence type="ECO:0000313" key="7">
    <source>
        <dbReference type="EMBL" id="KAL1902378.1"/>
    </source>
</evidence>
<feature type="transmembrane region" description="Helical" evidence="6">
    <location>
        <begin position="260"/>
        <end position="282"/>
    </location>
</feature>
<evidence type="ECO:0000256" key="6">
    <source>
        <dbReference type="SAM" id="Phobius"/>
    </source>
</evidence>
<dbReference type="Pfam" id="PF07690">
    <property type="entry name" value="MFS_1"/>
    <property type="match status" value="1"/>
</dbReference>
<evidence type="ECO:0000313" key="8">
    <source>
        <dbReference type="Proteomes" id="UP001583186"/>
    </source>
</evidence>
<evidence type="ECO:0000256" key="2">
    <source>
        <dbReference type="ARBA" id="ARBA00022692"/>
    </source>
</evidence>
<keyword evidence="4 6" id="KW-0472">Membrane</keyword>
<reference evidence="7 8" key="1">
    <citation type="journal article" date="2024" name="IMA Fungus">
        <title>IMA Genome - F19 : A genome assembly and annotation guide to empower mycologists, including annotated draft genome sequences of Ceratocystis pirilliformis, Diaporthe australafricana, Fusarium ophioides, Paecilomyces lecythidis, and Sporothrix stenoceras.</title>
        <authorList>
            <person name="Aylward J."/>
            <person name="Wilson A.M."/>
            <person name="Visagie C.M."/>
            <person name="Spraker J."/>
            <person name="Barnes I."/>
            <person name="Buitendag C."/>
            <person name="Ceriani C."/>
            <person name="Del Mar Angel L."/>
            <person name="du Plessis D."/>
            <person name="Fuchs T."/>
            <person name="Gasser K."/>
            <person name="Kramer D."/>
            <person name="Li W."/>
            <person name="Munsamy K."/>
            <person name="Piso A."/>
            <person name="Price J.L."/>
            <person name="Sonnekus B."/>
            <person name="Thomas C."/>
            <person name="van der Nest A."/>
            <person name="van Dijk A."/>
            <person name="van Heerden A."/>
            <person name="van Vuuren N."/>
            <person name="Yilmaz N."/>
            <person name="Duong T.A."/>
            <person name="van der Merwe N.A."/>
            <person name="Wingfield M.J."/>
            <person name="Wingfield B.D."/>
        </authorList>
    </citation>
    <scope>NUCLEOTIDE SEQUENCE [LARGE SCALE GENOMIC DNA]</scope>
    <source>
        <strain evidence="7 8">CMW 5346</strain>
    </source>
</reference>
<protein>
    <recommendedName>
        <fullName evidence="9">Major facilitator superfamily transporter</fullName>
    </recommendedName>
</protein>
<dbReference type="PANTHER" id="PTHR10924:SF6">
    <property type="entry name" value="SOLUTE CARRIER FAMILY 49 MEMBER A3"/>
    <property type="match status" value="1"/>
</dbReference>
<evidence type="ECO:0000256" key="4">
    <source>
        <dbReference type="ARBA" id="ARBA00023136"/>
    </source>
</evidence>
<comment type="caution">
    <text evidence="7">The sequence shown here is derived from an EMBL/GenBank/DDBJ whole genome shotgun (WGS) entry which is preliminary data.</text>
</comment>
<feature type="transmembrane region" description="Helical" evidence="6">
    <location>
        <begin position="410"/>
        <end position="432"/>
    </location>
</feature>
<dbReference type="Gene3D" id="1.20.1250.20">
    <property type="entry name" value="MFS general substrate transporter like domains"/>
    <property type="match status" value="1"/>
</dbReference>
<feature type="transmembrane region" description="Helical" evidence="6">
    <location>
        <begin position="233"/>
        <end position="254"/>
    </location>
</feature>
<feature type="compositionally biased region" description="Polar residues" evidence="5">
    <location>
        <begin position="62"/>
        <end position="81"/>
    </location>
</feature>
<feature type="transmembrane region" description="Helical" evidence="6">
    <location>
        <begin position="350"/>
        <end position="370"/>
    </location>
</feature>
<proteinExistence type="predicted"/>
<comment type="subcellular location">
    <subcellularLocation>
        <location evidence="1">Membrane</location>
        <topology evidence="1">Multi-pass membrane protein</topology>
    </subcellularLocation>
</comment>
<feature type="transmembrane region" description="Helical" evidence="6">
    <location>
        <begin position="161"/>
        <end position="179"/>
    </location>
</feature>
<feature type="compositionally biased region" description="Basic and acidic residues" evidence="5">
    <location>
        <begin position="1"/>
        <end position="14"/>
    </location>
</feature>
<dbReference type="Proteomes" id="UP001583186">
    <property type="component" value="Unassembled WGS sequence"/>
</dbReference>
<evidence type="ECO:0000256" key="5">
    <source>
        <dbReference type="SAM" id="MobiDB-lite"/>
    </source>
</evidence>
<sequence>MANSAWKEDIKGESDGATGGGRNVVVNVGPPYTRSTNSGEAEVELAERSSQGNVAKDEEARNTTTRNVGSGDGSDNNTETNAPVTEYKVYKRRWFGLVQLTLLNIIVSWDWLTFSPIASDAAAFFRTTESTINWLSTAFMFSFVFITPVTIYVLHYGPRPSMMTSAVLLFLGNWIRYAGTRSNLAKDGMSGGHFGVVMLGQIFIGLSQPFVLAAPARYSDLWFTNRGRVAATALTSLANPFGAALGQLIIPFWVYGPKDIPNMVLYVSIIATVCCVPSFFVYAKPPTPVAPSAETPKLELLKSIRHISRSAEFWLVFIPFIVYVGFFNSISSLLNQIMLPYGYSDDQAGIAGAVLIVVGLVSSAITSPILDRTKKFVLTMKIAVPIIAISYLIFIWMPETHDSGGLAGPYVVLAVLGAASFTLVPVAVEFLVEVTHPASPEVTSTLAWSGGQLLGGIFIIISDALRDGADGNPPRNMKKSLIFEAVVALVVVPLPLCLGLFGRIEHVKLRRVVSDEAAVGSRHAEVATEA</sequence>
<keyword evidence="2 6" id="KW-0812">Transmembrane</keyword>
<feature type="transmembrane region" description="Helical" evidence="6">
    <location>
        <begin position="481"/>
        <end position="501"/>
    </location>
</feature>
<evidence type="ECO:0008006" key="9">
    <source>
        <dbReference type="Google" id="ProtNLM"/>
    </source>
</evidence>
<dbReference type="InterPro" id="IPR011701">
    <property type="entry name" value="MFS"/>
</dbReference>
<feature type="transmembrane region" description="Helical" evidence="6">
    <location>
        <begin position="94"/>
        <end position="112"/>
    </location>
</feature>
<dbReference type="InterPro" id="IPR049680">
    <property type="entry name" value="FLVCR1-2_SLC49-like"/>
</dbReference>
<feature type="transmembrane region" description="Helical" evidence="6">
    <location>
        <begin position="132"/>
        <end position="154"/>
    </location>
</feature>
<organism evidence="7 8">
    <name type="scientific">Sporothrix stenoceras</name>
    <dbReference type="NCBI Taxonomy" id="5173"/>
    <lineage>
        <taxon>Eukaryota</taxon>
        <taxon>Fungi</taxon>
        <taxon>Dikarya</taxon>
        <taxon>Ascomycota</taxon>
        <taxon>Pezizomycotina</taxon>
        <taxon>Sordariomycetes</taxon>
        <taxon>Sordariomycetidae</taxon>
        <taxon>Ophiostomatales</taxon>
        <taxon>Ophiostomataceae</taxon>
        <taxon>Sporothrix</taxon>
    </lineage>
</organism>
<keyword evidence="8" id="KW-1185">Reference proteome</keyword>
<dbReference type="EMBL" id="JAWCUI010000005">
    <property type="protein sequence ID" value="KAL1902378.1"/>
    <property type="molecule type" value="Genomic_DNA"/>
</dbReference>
<dbReference type="InterPro" id="IPR036259">
    <property type="entry name" value="MFS_trans_sf"/>
</dbReference>
<feature type="transmembrane region" description="Helical" evidence="6">
    <location>
        <begin position="382"/>
        <end position="398"/>
    </location>
</feature>
<feature type="region of interest" description="Disordered" evidence="5">
    <location>
        <begin position="1"/>
        <end position="81"/>
    </location>
</feature>
<evidence type="ECO:0000256" key="1">
    <source>
        <dbReference type="ARBA" id="ARBA00004141"/>
    </source>
</evidence>
<gene>
    <name evidence="7" type="ORF">Sste5346_001358</name>
</gene>